<dbReference type="Gene3D" id="3.40.50.720">
    <property type="entry name" value="NAD(P)-binding Rossmann-like Domain"/>
    <property type="match status" value="1"/>
</dbReference>
<evidence type="ECO:0000313" key="5">
    <source>
        <dbReference type="Proteomes" id="UP000327000"/>
    </source>
</evidence>
<evidence type="ECO:0000313" key="4">
    <source>
        <dbReference type="EMBL" id="KAB7843735.1"/>
    </source>
</evidence>
<feature type="domain" description="Ketoreductase" evidence="3">
    <location>
        <begin position="7"/>
        <end position="196"/>
    </location>
</feature>
<organism evidence="4 5">
    <name type="scientific">Streptomyces mobaraensis</name>
    <name type="common">Streptoverticillium mobaraense</name>
    <dbReference type="NCBI Taxonomy" id="35621"/>
    <lineage>
        <taxon>Bacteria</taxon>
        <taxon>Bacillati</taxon>
        <taxon>Actinomycetota</taxon>
        <taxon>Actinomycetes</taxon>
        <taxon>Kitasatosporales</taxon>
        <taxon>Streptomycetaceae</taxon>
        <taxon>Streptomyces</taxon>
    </lineage>
</organism>
<dbReference type="GO" id="GO:0016491">
    <property type="term" value="F:oxidoreductase activity"/>
    <property type="evidence" value="ECO:0007669"/>
    <property type="project" value="UniProtKB-KW"/>
</dbReference>
<dbReference type="Pfam" id="PF13561">
    <property type="entry name" value="adh_short_C2"/>
    <property type="match status" value="1"/>
</dbReference>
<reference evidence="4 5" key="1">
    <citation type="journal article" date="2019" name="Microb. Cell Fact.">
        <title>Exploring novel herbicidin analogues by transcriptional regulator overexpression and MS/MS molecular networking.</title>
        <authorList>
            <person name="Shi Y."/>
            <person name="Gu R."/>
            <person name="Li Y."/>
            <person name="Wang X."/>
            <person name="Ren W."/>
            <person name="Li X."/>
            <person name="Wang L."/>
            <person name="Xie Y."/>
            <person name="Hong B."/>
        </authorList>
    </citation>
    <scope>NUCLEOTIDE SEQUENCE [LARGE SCALE GENOMIC DNA]</scope>
    <source>
        <strain evidence="4 5">US-43</strain>
    </source>
</reference>
<comment type="caution">
    <text evidence="4">The sequence shown here is derived from an EMBL/GenBank/DDBJ whole genome shotgun (WGS) entry which is preliminary data.</text>
</comment>
<dbReference type="OrthoDB" id="286404at2"/>
<dbReference type="AlphaFoldDB" id="A0A5N5W804"/>
<protein>
    <submittedName>
        <fullName evidence="4">3-oxoacyl-ACP reductase FabG</fullName>
    </submittedName>
</protein>
<dbReference type="PRINTS" id="PR00080">
    <property type="entry name" value="SDRFAMILY"/>
</dbReference>
<evidence type="ECO:0000256" key="2">
    <source>
        <dbReference type="ARBA" id="ARBA00023002"/>
    </source>
</evidence>
<dbReference type="RefSeq" id="WP_004939235.1">
    <property type="nucleotide sequence ID" value="NZ_JBFADJ010000002.1"/>
</dbReference>
<evidence type="ECO:0000256" key="1">
    <source>
        <dbReference type="ARBA" id="ARBA00006484"/>
    </source>
</evidence>
<dbReference type="InterPro" id="IPR057326">
    <property type="entry name" value="KR_dom"/>
</dbReference>
<dbReference type="SUPFAM" id="SSF51735">
    <property type="entry name" value="NAD(P)-binding Rossmann-fold domains"/>
    <property type="match status" value="1"/>
</dbReference>
<dbReference type="PANTHER" id="PTHR42879:SF2">
    <property type="entry name" value="3-OXOACYL-[ACYL-CARRIER-PROTEIN] REDUCTASE FABG"/>
    <property type="match status" value="1"/>
</dbReference>
<keyword evidence="2" id="KW-0560">Oxidoreductase</keyword>
<dbReference type="EMBL" id="VOKX01000032">
    <property type="protein sequence ID" value="KAB7843735.1"/>
    <property type="molecule type" value="Genomic_DNA"/>
</dbReference>
<proteinExistence type="inferred from homology"/>
<dbReference type="GO" id="GO:0032787">
    <property type="term" value="P:monocarboxylic acid metabolic process"/>
    <property type="evidence" value="ECO:0007669"/>
    <property type="project" value="UniProtKB-ARBA"/>
</dbReference>
<dbReference type="PROSITE" id="PS00061">
    <property type="entry name" value="ADH_SHORT"/>
    <property type="match status" value="1"/>
</dbReference>
<dbReference type="InterPro" id="IPR050259">
    <property type="entry name" value="SDR"/>
</dbReference>
<dbReference type="NCBIfam" id="NF005559">
    <property type="entry name" value="PRK07231.1"/>
    <property type="match status" value="1"/>
</dbReference>
<comment type="similarity">
    <text evidence="1">Belongs to the short-chain dehydrogenases/reductases (SDR) family.</text>
</comment>
<name>A0A5N5W804_STRMB</name>
<accession>A0A5N5W804</accession>
<gene>
    <name evidence="4" type="ORF">FRZ00_17435</name>
</gene>
<evidence type="ECO:0000259" key="3">
    <source>
        <dbReference type="SMART" id="SM00822"/>
    </source>
</evidence>
<dbReference type="Proteomes" id="UP000327000">
    <property type="component" value="Unassembled WGS sequence"/>
</dbReference>
<dbReference type="SMART" id="SM00822">
    <property type="entry name" value="PKS_KR"/>
    <property type="match status" value="1"/>
</dbReference>
<dbReference type="PRINTS" id="PR00081">
    <property type="entry name" value="GDHRDH"/>
</dbReference>
<dbReference type="InterPro" id="IPR020904">
    <property type="entry name" value="Sc_DH/Rdtase_CS"/>
</dbReference>
<keyword evidence="5" id="KW-1185">Reference proteome</keyword>
<dbReference type="InterPro" id="IPR036291">
    <property type="entry name" value="NAD(P)-bd_dom_sf"/>
</dbReference>
<dbReference type="PANTHER" id="PTHR42879">
    <property type="entry name" value="3-OXOACYL-(ACYL-CARRIER-PROTEIN) REDUCTASE"/>
    <property type="match status" value="1"/>
</dbReference>
<dbReference type="NCBIfam" id="NF009466">
    <property type="entry name" value="PRK12826.1-2"/>
    <property type="match status" value="1"/>
</dbReference>
<sequence>MQFEPSTVALVTGASRGIGRACALALAEAGCDVVVHYVSRTEAAEEVAERIREMGRKALVVRADIGVEAEVKAMFKTIRAEWKRLDVVVANGGITADGFLATMSLDKWQRVIDTNLTGAFLTCRESVKMMHRTGGSIVLMGSTSGVTGQPGQANYSASKGGLISLGKGLAREVAERGIRVNIVAPGFTDTDMVRDMPPAVRERLIGTVPMKRAGTPEEVASAVTFLASPAASYITGKVLVVDGGLVP</sequence>
<dbReference type="InterPro" id="IPR002347">
    <property type="entry name" value="SDR_fam"/>
</dbReference>
<dbReference type="FunFam" id="3.40.50.720:FF:000173">
    <property type="entry name" value="3-oxoacyl-[acyl-carrier protein] reductase"/>
    <property type="match status" value="1"/>
</dbReference>